<reference evidence="6 7" key="1">
    <citation type="submission" date="2019-03" db="EMBL/GenBank/DDBJ databases">
        <title>Genomic Encyclopedia of Type Strains, Phase IV (KMG-IV): sequencing the most valuable type-strain genomes for metagenomic binning, comparative biology and taxonomic classification.</title>
        <authorList>
            <person name="Goeker M."/>
        </authorList>
    </citation>
    <scope>NUCLEOTIDE SEQUENCE [LARGE SCALE GENOMIC DNA]</scope>
    <source>
        <strain evidence="6 7">DSM 24830</strain>
    </source>
</reference>
<evidence type="ECO:0000256" key="3">
    <source>
        <dbReference type="ARBA" id="ARBA00023315"/>
    </source>
</evidence>
<protein>
    <submittedName>
        <fullName evidence="6">1-acyl-sn-glycerol-3-phosphate acyltransferase</fullName>
    </submittedName>
</protein>
<dbReference type="AlphaFoldDB" id="A0A4V6NCB1"/>
<dbReference type="Pfam" id="PF01553">
    <property type="entry name" value="Acyltransferase"/>
    <property type="match status" value="1"/>
</dbReference>
<dbReference type="GO" id="GO:0006654">
    <property type="term" value="P:phosphatidic acid biosynthetic process"/>
    <property type="evidence" value="ECO:0007669"/>
    <property type="project" value="TreeGrafter"/>
</dbReference>
<evidence type="ECO:0000313" key="7">
    <source>
        <dbReference type="Proteomes" id="UP000294887"/>
    </source>
</evidence>
<keyword evidence="4" id="KW-0472">Membrane</keyword>
<dbReference type="RefSeq" id="WP_131907383.1">
    <property type="nucleotide sequence ID" value="NZ_BAAAFU010000007.1"/>
</dbReference>
<dbReference type="EMBL" id="SMFQ01000005">
    <property type="protein sequence ID" value="TCJ82885.1"/>
    <property type="molecule type" value="Genomic_DNA"/>
</dbReference>
<evidence type="ECO:0000256" key="2">
    <source>
        <dbReference type="ARBA" id="ARBA00022679"/>
    </source>
</evidence>
<sequence length="269" mass="30837">MKILSLNHYWRIIAAGISYIVFTVGAFFPVIHAVLIVVFVKDQEGKQKKIRKTIQRLCKFYVDFMQFLGLMSYDLERLNSDEIKGKVVISNHSMLIDALFILAYVDDVCCVVKEALFRNPVTRLTVSLAGYIPNDEEDLIGMAAEKLAAGENILIFPEGTRNQYDTQLEFKRGAANIAIHANSDIVPFLITCSPRALQKYESWYQLPDIKSKILVRINPTLTIEECIDTSLARTIQYRRLTDFLRDYYLTAIMQLDNYTTKTDKPPPHL</sequence>
<dbReference type="PANTHER" id="PTHR10434:SF66">
    <property type="entry name" value="PHOSPHOLIPID_GLYCEROL ACYLTRANSFERASE DOMAIN-CONTAINING PROTEIN"/>
    <property type="match status" value="1"/>
</dbReference>
<dbReference type="InterPro" id="IPR002123">
    <property type="entry name" value="Plipid/glycerol_acylTrfase"/>
</dbReference>
<proteinExistence type="predicted"/>
<evidence type="ECO:0000256" key="4">
    <source>
        <dbReference type="SAM" id="Phobius"/>
    </source>
</evidence>
<keyword evidence="7" id="KW-1185">Reference proteome</keyword>
<dbReference type="CDD" id="cd07989">
    <property type="entry name" value="LPLAT_AGPAT-like"/>
    <property type="match status" value="1"/>
</dbReference>
<comment type="caution">
    <text evidence="6">The sequence shown here is derived from an EMBL/GenBank/DDBJ whole genome shotgun (WGS) entry which is preliminary data.</text>
</comment>
<keyword evidence="3 6" id="KW-0012">Acyltransferase</keyword>
<evidence type="ECO:0000259" key="5">
    <source>
        <dbReference type="SMART" id="SM00563"/>
    </source>
</evidence>
<name>A0A4V6NCB1_9GAMM</name>
<dbReference type="Proteomes" id="UP000294887">
    <property type="component" value="Unassembled WGS sequence"/>
</dbReference>
<gene>
    <name evidence="6" type="ORF">EV695_3623</name>
</gene>
<dbReference type="PANTHER" id="PTHR10434">
    <property type="entry name" value="1-ACYL-SN-GLYCEROL-3-PHOSPHATE ACYLTRANSFERASE"/>
    <property type="match status" value="1"/>
</dbReference>
<feature type="domain" description="Phospholipid/glycerol acyltransferase" evidence="5">
    <location>
        <begin position="86"/>
        <end position="193"/>
    </location>
</feature>
<feature type="transmembrane region" description="Helical" evidence="4">
    <location>
        <begin position="12"/>
        <end position="40"/>
    </location>
</feature>
<keyword evidence="4" id="KW-1133">Transmembrane helix</keyword>
<dbReference type="OrthoDB" id="9812274at2"/>
<organism evidence="6 7">
    <name type="scientific">Cocleimonas flava</name>
    <dbReference type="NCBI Taxonomy" id="634765"/>
    <lineage>
        <taxon>Bacteria</taxon>
        <taxon>Pseudomonadati</taxon>
        <taxon>Pseudomonadota</taxon>
        <taxon>Gammaproteobacteria</taxon>
        <taxon>Thiotrichales</taxon>
        <taxon>Thiotrichaceae</taxon>
        <taxon>Cocleimonas</taxon>
    </lineage>
</organism>
<evidence type="ECO:0000313" key="6">
    <source>
        <dbReference type="EMBL" id="TCJ82885.1"/>
    </source>
</evidence>
<keyword evidence="4" id="KW-0812">Transmembrane</keyword>
<accession>A0A4V6NCB1</accession>
<dbReference type="SUPFAM" id="SSF69593">
    <property type="entry name" value="Glycerol-3-phosphate (1)-acyltransferase"/>
    <property type="match status" value="1"/>
</dbReference>
<keyword evidence="2 6" id="KW-0808">Transferase</keyword>
<dbReference type="SMART" id="SM00563">
    <property type="entry name" value="PlsC"/>
    <property type="match status" value="1"/>
</dbReference>
<evidence type="ECO:0000256" key="1">
    <source>
        <dbReference type="ARBA" id="ARBA00005189"/>
    </source>
</evidence>
<dbReference type="GO" id="GO:0003841">
    <property type="term" value="F:1-acylglycerol-3-phosphate O-acyltransferase activity"/>
    <property type="evidence" value="ECO:0007669"/>
    <property type="project" value="TreeGrafter"/>
</dbReference>
<comment type="pathway">
    <text evidence="1">Lipid metabolism.</text>
</comment>